<dbReference type="Gene3D" id="2.120.10.30">
    <property type="entry name" value="TolB, C-terminal domain"/>
    <property type="match status" value="1"/>
</dbReference>
<dbReference type="SUPFAM" id="SSF101898">
    <property type="entry name" value="NHL repeat"/>
    <property type="match status" value="1"/>
</dbReference>
<evidence type="ECO:0000313" key="2">
    <source>
        <dbReference type="Proteomes" id="UP000671879"/>
    </source>
</evidence>
<dbReference type="AlphaFoldDB" id="A0A9Q7EYA9"/>
<dbReference type="EMBL" id="CP072943">
    <property type="protein sequence ID" value="QTX33295.1"/>
    <property type="molecule type" value="Genomic_DNA"/>
</dbReference>
<accession>A0A9Q7EYA9</accession>
<keyword evidence="2" id="KW-1185">Reference proteome</keyword>
<organism evidence="1 2">
    <name type="scientific">Aminithiophilus ramosus</name>
    <dbReference type="NCBI Taxonomy" id="3029084"/>
    <lineage>
        <taxon>Bacteria</taxon>
        <taxon>Thermotogati</taxon>
        <taxon>Synergistota</taxon>
        <taxon>Synergistia</taxon>
        <taxon>Synergistales</taxon>
        <taxon>Aminithiophilaceae</taxon>
        <taxon>Aminithiophilus</taxon>
    </lineage>
</organism>
<dbReference type="NCBIfam" id="TIGR04564">
    <property type="entry name" value="Synergist_CTERM"/>
    <property type="match status" value="1"/>
</dbReference>
<name>A0A9Q7EYA9_9BACT</name>
<dbReference type="KEGG" id="aram:KAR29_05280"/>
<dbReference type="RefSeq" id="WP_274374574.1">
    <property type="nucleotide sequence ID" value="NZ_CP072943.1"/>
</dbReference>
<proteinExistence type="predicted"/>
<dbReference type="Proteomes" id="UP000671879">
    <property type="component" value="Chromosome"/>
</dbReference>
<evidence type="ECO:0000313" key="1">
    <source>
        <dbReference type="EMBL" id="QTX33295.1"/>
    </source>
</evidence>
<dbReference type="InterPro" id="IPR011042">
    <property type="entry name" value="6-blade_b-propeller_TolB-like"/>
</dbReference>
<dbReference type="InterPro" id="IPR030821">
    <property type="entry name" value="Synergist_CTERM"/>
</dbReference>
<gene>
    <name evidence="1" type="ORF">KAR29_05280</name>
</gene>
<reference evidence="2" key="1">
    <citation type="submission" date="2021-04" db="EMBL/GenBank/DDBJ databases">
        <title>A novel Synergistetes isolate from a pyrite-forming mixed culture.</title>
        <authorList>
            <person name="Bunk B."/>
            <person name="Sproer C."/>
            <person name="Spring S."/>
            <person name="Pester M."/>
        </authorList>
    </citation>
    <scope>NUCLEOTIDE SEQUENCE [LARGE SCALE GENOMIC DNA]</scope>
    <source>
        <strain evidence="2">J.5.4.2-T.3.5.2</strain>
    </source>
</reference>
<sequence length="570" mass="59581">MNKRVRFSLYLLLPVCLVVFLFCGIVYGGRMGALLVDGLLKQGAFVVDVTVVNRSDHSVWPAALNKTLIQERSGDGYHGDLGHLIWPLHWHYSPAESPGATSWGRVLHEVLPGETVTFSAALFGEWNDVIAVSPLGVEGYDDPWSPTIPTAAALGTAYEGTVEEPDGVSEPARLSLRLEYDGTGFSEPLSAALSVTGALNATGGLAVGNEKIYIANLFEGFVTALSVGDLSAGGDSASLGAASATGLDTPMAMAVSPGGDVYVADFGTSKVIRYDAGLTKQGEWDTLGTMPSSIAVDPSTGDVYVATAPRSVTAVFNGDWLGQSIERLRAGGETFTEFCSMETIKENLHMEQVETEEGQKNPLLSIYAIAFDSTGLLHALVDGRQGLLMRITEEGVQSGLYLSWYAHAVALAFDEADNLILSDPLGSWVLKYEAADLPWGVPGANNETGYGPFDDAGTLRVPQLAALDGGSGSGLESAADATGVAVARRISAPVAAVLPDGKLAISEVGAGKLVIVDPASPDVRLFEKAIAEPTSGDEPTSGGSSSGCALGFAPAGLLLLVPFLLSRRDR</sequence>
<protein>
    <submittedName>
        <fullName evidence="1">SYNERG-CTERM sorting domain-containing protein</fullName>
    </submittedName>
</protein>